<gene>
    <name evidence="2" type="ORF">GAK30_01349</name>
</gene>
<dbReference type="PANTHER" id="PTHR36121:SF1">
    <property type="entry name" value="PROTEIN SXY"/>
    <property type="match status" value="1"/>
</dbReference>
<name>A0A7V8JR45_9BURK</name>
<dbReference type="InterPro" id="IPR007076">
    <property type="entry name" value="TfoX_N"/>
</dbReference>
<dbReference type="AlphaFoldDB" id="A0A7V8JR45"/>
<accession>A0A7V8JR45</accession>
<dbReference type="SUPFAM" id="SSF159894">
    <property type="entry name" value="YgaC/TfoX-N like"/>
    <property type="match status" value="1"/>
</dbReference>
<dbReference type="InterPro" id="IPR047525">
    <property type="entry name" value="TfoX-like"/>
</dbReference>
<evidence type="ECO:0000259" key="1">
    <source>
        <dbReference type="Pfam" id="PF04993"/>
    </source>
</evidence>
<protein>
    <recommendedName>
        <fullName evidence="1">TfoX N-terminal domain-containing protein</fullName>
    </recommendedName>
</protein>
<organism evidence="2 3">
    <name type="scientific">Paracidovorax wautersii</name>
    <dbReference type="NCBI Taxonomy" id="1177982"/>
    <lineage>
        <taxon>Bacteria</taxon>
        <taxon>Pseudomonadati</taxon>
        <taxon>Pseudomonadota</taxon>
        <taxon>Betaproteobacteria</taxon>
        <taxon>Burkholderiales</taxon>
        <taxon>Comamonadaceae</taxon>
        <taxon>Paracidovorax</taxon>
    </lineage>
</organism>
<evidence type="ECO:0000313" key="2">
    <source>
        <dbReference type="EMBL" id="KAF1022204.1"/>
    </source>
</evidence>
<dbReference type="Proteomes" id="UP000461670">
    <property type="component" value="Unassembled WGS sequence"/>
</dbReference>
<dbReference type="Pfam" id="PF04993">
    <property type="entry name" value="TfoX_N"/>
    <property type="match status" value="1"/>
</dbReference>
<evidence type="ECO:0000313" key="3">
    <source>
        <dbReference type="Proteomes" id="UP000461670"/>
    </source>
</evidence>
<dbReference type="Gene3D" id="3.30.1460.30">
    <property type="entry name" value="YgaC/TfoX-N like chaperone"/>
    <property type="match status" value="1"/>
</dbReference>
<dbReference type="EMBL" id="WNDQ01000014">
    <property type="protein sequence ID" value="KAF1022204.1"/>
    <property type="molecule type" value="Genomic_DNA"/>
</dbReference>
<proteinExistence type="predicted"/>
<dbReference type="PANTHER" id="PTHR36121">
    <property type="entry name" value="PROTEIN SXY"/>
    <property type="match status" value="1"/>
</dbReference>
<comment type="caution">
    <text evidence="2">The sequence shown here is derived from an EMBL/GenBank/DDBJ whole genome shotgun (WGS) entry which is preliminary data.</text>
</comment>
<feature type="domain" description="TfoX N-terminal" evidence="1">
    <location>
        <begin position="23"/>
        <end position="108"/>
    </location>
</feature>
<reference evidence="3" key="1">
    <citation type="journal article" date="2020" name="MBio">
        <title>Horizontal gene transfer to a defensive symbiont with a reduced genome amongst a multipartite beetle microbiome.</title>
        <authorList>
            <person name="Waterworth S.C."/>
            <person name="Florez L.V."/>
            <person name="Rees E.R."/>
            <person name="Hertweck C."/>
            <person name="Kaltenpoth M."/>
            <person name="Kwan J.C."/>
        </authorList>
    </citation>
    <scope>NUCLEOTIDE SEQUENCE [LARGE SCALE GENOMIC DNA]</scope>
</reference>
<sequence length="127" mass="14094">MPSPRDEFAHYCCELLTQALGRPCALRRMFGGHGLSAEGLSFAFVIDQTLYLKTDDESEPHWLAEGCQPLLYEAKGKTVRLRFHTVPDEALDSPPAMAPWAQSAWACAVRAQARAARKPARPRARKG</sequence>